<dbReference type="PANTHER" id="PTHR45625">
    <property type="entry name" value="PEPTIDYL-PROLYL CIS-TRANS ISOMERASE-RELATED"/>
    <property type="match status" value="1"/>
</dbReference>
<comment type="similarity">
    <text evidence="3">Belongs to the cyclophilin-type PPIase family.</text>
</comment>
<keyword evidence="2 3" id="KW-0413">Isomerase</keyword>
<accession>A0A4V3DEN5</accession>
<evidence type="ECO:0000256" key="1">
    <source>
        <dbReference type="ARBA" id="ARBA00023110"/>
    </source>
</evidence>
<dbReference type="EMBL" id="SNYW01000011">
    <property type="protein sequence ID" value="TDQ80611.1"/>
    <property type="molecule type" value="Genomic_DNA"/>
</dbReference>
<evidence type="ECO:0000259" key="4">
    <source>
        <dbReference type="PROSITE" id="PS50072"/>
    </source>
</evidence>
<dbReference type="RefSeq" id="WP_133614594.1">
    <property type="nucleotide sequence ID" value="NZ_SNYW01000011.1"/>
</dbReference>
<organism evidence="5 6">
    <name type="scientific">Dongia mobilis</name>
    <dbReference type="NCBI Taxonomy" id="578943"/>
    <lineage>
        <taxon>Bacteria</taxon>
        <taxon>Pseudomonadati</taxon>
        <taxon>Pseudomonadota</taxon>
        <taxon>Alphaproteobacteria</taxon>
        <taxon>Rhodospirillales</taxon>
        <taxon>Dongiaceae</taxon>
        <taxon>Dongia</taxon>
    </lineage>
</organism>
<gene>
    <name evidence="5" type="ORF">A8950_3146</name>
</gene>
<dbReference type="PRINTS" id="PR00153">
    <property type="entry name" value="CSAPPISMRASE"/>
</dbReference>
<protein>
    <recommendedName>
        <fullName evidence="3">Peptidyl-prolyl cis-trans isomerase</fullName>
        <shortName evidence="3">PPIase</shortName>
        <ecNumber evidence="3">5.2.1.8</ecNumber>
    </recommendedName>
</protein>
<reference evidence="5 6" key="1">
    <citation type="submission" date="2019-03" db="EMBL/GenBank/DDBJ databases">
        <title>Genomic Encyclopedia of Type Strains, Phase III (KMG-III): the genomes of soil and plant-associated and newly described type strains.</title>
        <authorList>
            <person name="Whitman W."/>
        </authorList>
    </citation>
    <scope>NUCLEOTIDE SEQUENCE [LARGE SCALE GENOMIC DNA]</scope>
    <source>
        <strain evidence="5 6">CGMCC 1.7660</strain>
    </source>
</reference>
<dbReference type="Proteomes" id="UP000295783">
    <property type="component" value="Unassembled WGS sequence"/>
</dbReference>
<dbReference type="InterPro" id="IPR044666">
    <property type="entry name" value="Cyclophilin_A-like"/>
</dbReference>
<dbReference type="InterPro" id="IPR029000">
    <property type="entry name" value="Cyclophilin-like_dom_sf"/>
</dbReference>
<comment type="caution">
    <text evidence="5">The sequence shown here is derived from an EMBL/GenBank/DDBJ whole genome shotgun (WGS) entry which is preliminary data.</text>
</comment>
<evidence type="ECO:0000256" key="3">
    <source>
        <dbReference type="RuleBase" id="RU363019"/>
    </source>
</evidence>
<evidence type="ECO:0000313" key="6">
    <source>
        <dbReference type="Proteomes" id="UP000295783"/>
    </source>
</evidence>
<evidence type="ECO:0000256" key="2">
    <source>
        <dbReference type="ARBA" id="ARBA00023235"/>
    </source>
</evidence>
<keyword evidence="6" id="KW-1185">Reference proteome</keyword>
<feature type="signal peptide" evidence="3">
    <location>
        <begin position="1"/>
        <end position="21"/>
    </location>
</feature>
<comment type="catalytic activity">
    <reaction evidence="3">
        <text>[protein]-peptidylproline (omega=180) = [protein]-peptidylproline (omega=0)</text>
        <dbReference type="Rhea" id="RHEA:16237"/>
        <dbReference type="Rhea" id="RHEA-COMP:10747"/>
        <dbReference type="Rhea" id="RHEA-COMP:10748"/>
        <dbReference type="ChEBI" id="CHEBI:83833"/>
        <dbReference type="ChEBI" id="CHEBI:83834"/>
        <dbReference type="EC" id="5.2.1.8"/>
    </reaction>
</comment>
<dbReference type="Pfam" id="PF00160">
    <property type="entry name" value="Pro_isomerase"/>
    <property type="match status" value="1"/>
</dbReference>
<dbReference type="PROSITE" id="PS50072">
    <property type="entry name" value="CSA_PPIASE_2"/>
    <property type="match status" value="1"/>
</dbReference>
<dbReference type="InterPro" id="IPR002130">
    <property type="entry name" value="Cyclophilin-type_PPIase_dom"/>
</dbReference>
<sequence>MLKRFLLALAFVIGMSAPSHAADPENTLYLDLKDGRVVIELLPDVAPQTVARIKQLARQGFYDGTPIHRVIPGFMAQMGDPTGTGTGGSGQNLPAEFSNLRHLRGAVSMARASDPNSADSQFFICLGDATFLDGKYTIFGQVIDGMHFVDRITAGTEANNGIVANPDRIVKVQVAADAQ</sequence>
<name>A0A4V3DEN5_9PROT</name>
<dbReference type="PANTHER" id="PTHR45625:SF4">
    <property type="entry name" value="PEPTIDYLPROLYL ISOMERASE DOMAIN AND WD REPEAT-CONTAINING PROTEIN 1"/>
    <property type="match status" value="1"/>
</dbReference>
<dbReference type="EC" id="5.2.1.8" evidence="3"/>
<dbReference type="CDD" id="cd00317">
    <property type="entry name" value="cyclophilin"/>
    <property type="match status" value="1"/>
</dbReference>
<proteinExistence type="inferred from homology"/>
<dbReference type="SUPFAM" id="SSF50891">
    <property type="entry name" value="Cyclophilin-like"/>
    <property type="match status" value="1"/>
</dbReference>
<comment type="function">
    <text evidence="3">PPIases accelerate the folding of proteins. It catalyzes the cis-trans isomerization of proline imidic peptide bonds in oligopeptides.</text>
</comment>
<dbReference type="AlphaFoldDB" id="A0A4V3DEN5"/>
<dbReference type="Gene3D" id="2.40.100.10">
    <property type="entry name" value="Cyclophilin-like"/>
    <property type="match status" value="1"/>
</dbReference>
<dbReference type="GO" id="GO:0003755">
    <property type="term" value="F:peptidyl-prolyl cis-trans isomerase activity"/>
    <property type="evidence" value="ECO:0007669"/>
    <property type="project" value="UniProtKB-UniRule"/>
</dbReference>
<feature type="chain" id="PRO_5020861306" description="Peptidyl-prolyl cis-trans isomerase" evidence="3">
    <location>
        <begin position="22"/>
        <end position="179"/>
    </location>
</feature>
<keyword evidence="1 3" id="KW-0697">Rotamase</keyword>
<evidence type="ECO:0000313" key="5">
    <source>
        <dbReference type="EMBL" id="TDQ80611.1"/>
    </source>
</evidence>
<keyword evidence="3" id="KW-0732">Signal</keyword>
<dbReference type="OrthoDB" id="9807797at2"/>
<feature type="domain" description="PPIase cyclophilin-type" evidence="4">
    <location>
        <begin position="35"/>
        <end position="177"/>
    </location>
</feature>